<dbReference type="Proteomes" id="UP001497516">
    <property type="component" value="Chromosome 4"/>
</dbReference>
<evidence type="ECO:0008006" key="4">
    <source>
        <dbReference type="Google" id="ProtNLM"/>
    </source>
</evidence>
<protein>
    <recommendedName>
        <fullName evidence="4">Cysteine proteinase inhibitor</fullName>
    </recommendedName>
</protein>
<evidence type="ECO:0000313" key="3">
    <source>
        <dbReference type="Proteomes" id="UP001497516"/>
    </source>
</evidence>
<feature type="chain" id="PRO_5043472141" description="Cysteine proteinase inhibitor" evidence="1">
    <location>
        <begin position="27"/>
        <end position="79"/>
    </location>
</feature>
<keyword evidence="3" id="KW-1185">Reference proteome</keyword>
<accession>A0AAV2EIX8</accession>
<name>A0AAV2EIX8_9ROSI</name>
<sequence>MTKRSPLAAMLVLMISVLISVKPVASSCYKYYYGPAYPMSHQEVQLEKNQRLARFAVDEHNKVLSGAQRLKLVSVEDGA</sequence>
<dbReference type="EMBL" id="OZ034817">
    <property type="protein sequence ID" value="CAL1385618.1"/>
    <property type="molecule type" value="Genomic_DNA"/>
</dbReference>
<dbReference type="AlphaFoldDB" id="A0AAV2EIX8"/>
<evidence type="ECO:0000313" key="2">
    <source>
        <dbReference type="EMBL" id="CAL1385618.1"/>
    </source>
</evidence>
<reference evidence="2 3" key="1">
    <citation type="submission" date="2024-04" db="EMBL/GenBank/DDBJ databases">
        <authorList>
            <person name="Fracassetti M."/>
        </authorList>
    </citation>
    <scope>NUCLEOTIDE SEQUENCE [LARGE SCALE GENOMIC DNA]</scope>
</reference>
<proteinExistence type="predicted"/>
<organism evidence="2 3">
    <name type="scientific">Linum trigynum</name>
    <dbReference type="NCBI Taxonomy" id="586398"/>
    <lineage>
        <taxon>Eukaryota</taxon>
        <taxon>Viridiplantae</taxon>
        <taxon>Streptophyta</taxon>
        <taxon>Embryophyta</taxon>
        <taxon>Tracheophyta</taxon>
        <taxon>Spermatophyta</taxon>
        <taxon>Magnoliopsida</taxon>
        <taxon>eudicotyledons</taxon>
        <taxon>Gunneridae</taxon>
        <taxon>Pentapetalae</taxon>
        <taxon>rosids</taxon>
        <taxon>fabids</taxon>
        <taxon>Malpighiales</taxon>
        <taxon>Linaceae</taxon>
        <taxon>Linum</taxon>
    </lineage>
</organism>
<keyword evidence="1" id="KW-0732">Signal</keyword>
<evidence type="ECO:0000256" key="1">
    <source>
        <dbReference type="SAM" id="SignalP"/>
    </source>
</evidence>
<feature type="signal peptide" evidence="1">
    <location>
        <begin position="1"/>
        <end position="26"/>
    </location>
</feature>
<gene>
    <name evidence="2" type="ORF">LTRI10_LOCUS26741</name>
</gene>